<keyword evidence="9 13" id="KW-0408">Iron</keyword>
<dbReference type="OrthoDB" id="9781776at2"/>
<proteinExistence type="inferred from homology"/>
<dbReference type="NCBIfam" id="TIGR00372">
    <property type="entry name" value="cas4"/>
    <property type="match status" value="1"/>
</dbReference>
<accession>A0A401FUM3</accession>
<keyword evidence="7 13" id="KW-0378">Hydrolase</keyword>
<dbReference type="PANTHER" id="PTHR36531:SF6">
    <property type="entry name" value="DNA REPLICATION ATP-DEPENDENT HELICASE_NUCLEASE DNA2"/>
    <property type="match status" value="1"/>
</dbReference>
<sequence length="208" mass="24728">MDSRTDHNDTESTDSDFSVTATHILEYLFCPRFTYFEEVLDIPERQGKRFKVQKGREIHEEVRKQNPDYLRKKFGVKDKKSDVYLSATGIRGIVDEVLFLDEGTAAPLDYKYAEYKERSFKNHRFQLVFYGRLIQENYDVPVRKGFLVYTRSRNKLVEVAITEKMYAELDGIIRDLRRIIRRGFYPEPTKYRARCGDCCYRNICEQVI</sequence>
<dbReference type="InterPro" id="IPR051827">
    <property type="entry name" value="Cas4_exonuclease"/>
</dbReference>
<keyword evidence="10 13" id="KW-0411">Iron-sulfur</keyword>
<dbReference type="GO" id="GO:0051536">
    <property type="term" value="F:iron-sulfur cluster binding"/>
    <property type="evidence" value="ECO:0007669"/>
    <property type="project" value="UniProtKB-KW"/>
</dbReference>
<evidence type="ECO:0000256" key="6">
    <source>
        <dbReference type="ARBA" id="ARBA00022723"/>
    </source>
</evidence>
<keyword evidence="5 13" id="KW-0540">Nuclease</keyword>
<dbReference type="EC" id="3.1.12.1" evidence="3 13"/>
<dbReference type="Pfam" id="PF01930">
    <property type="entry name" value="Cas_Cas4"/>
    <property type="match status" value="1"/>
</dbReference>
<dbReference type="InterPro" id="IPR013343">
    <property type="entry name" value="CRISPR-assoc_prot_Cas4"/>
</dbReference>
<dbReference type="InterPro" id="IPR011604">
    <property type="entry name" value="PDDEXK-like_dom_sf"/>
</dbReference>
<comment type="cofactor">
    <cofactor evidence="1">
        <name>[4Fe-4S] cluster</name>
        <dbReference type="ChEBI" id="CHEBI:49883"/>
    </cofactor>
</comment>
<dbReference type="GO" id="GO:0051607">
    <property type="term" value="P:defense response to virus"/>
    <property type="evidence" value="ECO:0007669"/>
    <property type="project" value="UniProtKB-KW"/>
</dbReference>
<dbReference type="InterPro" id="IPR022765">
    <property type="entry name" value="Dna2/Cas4_DUF83"/>
</dbReference>
<protein>
    <recommendedName>
        <fullName evidence="4 13">CRISPR-associated exonuclease Cas4</fullName>
        <ecNumber evidence="3 13">3.1.12.1</ecNumber>
    </recommendedName>
</protein>
<keyword evidence="11 13" id="KW-0051">Antiviral defense</keyword>
<comment type="cofactor">
    <cofactor evidence="13">
        <name>iron-sulfur cluster</name>
        <dbReference type="ChEBI" id="CHEBI:30408"/>
    </cofactor>
</comment>
<evidence type="ECO:0000256" key="7">
    <source>
        <dbReference type="ARBA" id="ARBA00022801"/>
    </source>
</evidence>
<gene>
    <name evidence="15" type="ORF">DENIS_1610</name>
</gene>
<evidence type="ECO:0000256" key="1">
    <source>
        <dbReference type="ARBA" id="ARBA00001966"/>
    </source>
</evidence>
<dbReference type="GO" id="GO:0046872">
    <property type="term" value="F:metal ion binding"/>
    <property type="evidence" value="ECO:0007669"/>
    <property type="project" value="UniProtKB-KW"/>
</dbReference>
<evidence type="ECO:0000313" key="16">
    <source>
        <dbReference type="Proteomes" id="UP000288096"/>
    </source>
</evidence>
<evidence type="ECO:0000256" key="4">
    <source>
        <dbReference type="ARBA" id="ARBA00020049"/>
    </source>
</evidence>
<evidence type="ECO:0000256" key="12">
    <source>
        <dbReference type="ARBA" id="ARBA00023211"/>
    </source>
</evidence>
<reference evidence="16" key="1">
    <citation type="submission" date="2017-11" db="EMBL/GenBank/DDBJ databases">
        <authorList>
            <person name="Watanabe M."/>
            <person name="Kojima H."/>
        </authorList>
    </citation>
    <scope>NUCLEOTIDE SEQUENCE [LARGE SCALE GENOMIC DNA]</scope>
    <source>
        <strain evidence="16">Tokyo 01</strain>
    </source>
</reference>
<dbReference type="RefSeq" id="WP_124328044.1">
    <property type="nucleotide sequence ID" value="NZ_BEXT01000001.1"/>
</dbReference>
<feature type="domain" description="DUF83" evidence="14">
    <location>
        <begin position="21"/>
        <end position="204"/>
    </location>
</feature>
<keyword evidence="8 13" id="KW-0269">Exonuclease</keyword>
<keyword evidence="16" id="KW-1185">Reference proteome</keyword>
<name>A0A401FUM3_9BACT</name>
<dbReference type="Gene3D" id="3.90.320.10">
    <property type="match status" value="1"/>
</dbReference>
<evidence type="ECO:0000256" key="2">
    <source>
        <dbReference type="ARBA" id="ARBA00009189"/>
    </source>
</evidence>
<evidence type="ECO:0000256" key="11">
    <source>
        <dbReference type="ARBA" id="ARBA00023118"/>
    </source>
</evidence>
<dbReference type="EMBL" id="BEXT01000001">
    <property type="protein sequence ID" value="GBC60653.1"/>
    <property type="molecule type" value="Genomic_DNA"/>
</dbReference>
<organism evidence="15 16">
    <name type="scientific">Desulfonema ishimotonii</name>
    <dbReference type="NCBI Taxonomy" id="45657"/>
    <lineage>
        <taxon>Bacteria</taxon>
        <taxon>Pseudomonadati</taxon>
        <taxon>Thermodesulfobacteriota</taxon>
        <taxon>Desulfobacteria</taxon>
        <taxon>Desulfobacterales</taxon>
        <taxon>Desulfococcaceae</taxon>
        <taxon>Desulfonema</taxon>
    </lineage>
</organism>
<dbReference type="Proteomes" id="UP000288096">
    <property type="component" value="Unassembled WGS sequence"/>
</dbReference>
<comment type="caution">
    <text evidence="15">The sequence shown here is derived from an EMBL/GenBank/DDBJ whole genome shotgun (WGS) entry which is preliminary data.</text>
</comment>
<evidence type="ECO:0000313" key="15">
    <source>
        <dbReference type="EMBL" id="GBC60653.1"/>
    </source>
</evidence>
<reference evidence="16" key="2">
    <citation type="submission" date="2019-01" db="EMBL/GenBank/DDBJ databases">
        <title>Genome sequence of Desulfonema ishimotonii strain Tokyo 01.</title>
        <authorList>
            <person name="Fukui M."/>
        </authorList>
    </citation>
    <scope>NUCLEOTIDE SEQUENCE [LARGE SCALE GENOMIC DNA]</scope>
    <source>
        <strain evidence="16">Tokyo 01</strain>
    </source>
</reference>
<evidence type="ECO:0000256" key="13">
    <source>
        <dbReference type="RuleBase" id="RU365022"/>
    </source>
</evidence>
<dbReference type="PANTHER" id="PTHR36531">
    <property type="entry name" value="CRISPR-ASSOCIATED EXONUCLEASE CAS4"/>
    <property type="match status" value="1"/>
</dbReference>
<keyword evidence="12 13" id="KW-0464">Manganese</keyword>
<evidence type="ECO:0000256" key="10">
    <source>
        <dbReference type="ARBA" id="ARBA00023014"/>
    </source>
</evidence>
<comment type="similarity">
    <text evidence="2 13">Belongs to the CRISPR-associated exonuclease Cas4 family.</text>
</comment>
<keyword evidence="6 13" id="KW-0479">Metal-binding</keyword>
<dbReference type="AlphaFoldDB" id="A0A401FUM3"/>
<evidence type="ECO:0000259" key="14">
    <source>
        <dbReference type="Pfam" id="PF01930"/>
    </source>
</evidence>
<comment type="function">
    <text evidence="13">CRISPR (clustered regularly interspaced short palindromic repeat) is an adaptive immune system that provides protection against mobile genetic elements (viruses, transposable elements and conjugative plasmids). CRISPR clusters contain sequences complementary to antecedent mobile elements and target invading nucleic acids. CRISPR clusters are transcribed and processed into CRISPR RNA (crRNA).</text>
</comment>
<evidence type="ECO:0000256" key="9">
    <source>
        <dbReference type="ARBA" id="ARBA00023004"/>
    </source>
</evidence>
<evidence type="ECO:0000256" key="3">
    <source>
        <dbReference type="ARBA" id="ARBA00012768"/>
    </source>
</evidence>
<comment type="cofactor">
    <cofactor evidence="13">
        <name>Mg(2+)</name>
        <dbReference type="ChEBI" id="CHEBI:18420"/>
    </cofactor>
    <cofactor evidence="13">
        <name>Mn(2+)</name>
        <dbReference type="ChEBI" id="CHEBI:29035"/>
    </cofactor>
    <text evidence="13">Mg(2+) or Mn(2+) required for ssDNA cleavage activity.</text>
</comment>
<evidence type="ECO:0000256" key="5">
    <source>
        <dbReference type="ARBA" id="ARBA00022722"/>
    </source>
</evidence>
<evidence type="ECO:0000256" key="8">
    <source>
        <dbReference type="ARBA" id="ARBA00022839"/>
    </source>
</evidence>
<dbReference type="GO" id="GO:0004527">
    <property type="term" value="F:exonuclease activity"/>
    <property type="evidence" value="ECO:0007669"/>
    <property type="project" value="UniProtKB-KW"/>
</dbReference>